<evidence type="ECO:0000259" key="4">
    <source>
        <dbReference type="Pfam" id="PF00391"/>
    </source>
</evidence>
<dbReference type="PANTHER" id="PTHR43030:SF1">
    <property type="entry name" value="PHOSPHOENOLPYRUVATE SYNTHASE"/>
    <property type="match status" value="1"/>
</dbReference>
<keyword evidence="2" id="KW-0547">Nucleotide-binding</keyword>
<dbReference type="InterPro" id="IPR018274">
    <property type="entry name" value="PEP_util_AS"/>
</dbReference>
<dbReference type="GO" id="GO:0005524">
    <property type="term" value="F:ATP binding"/>
    <property type="evidence" value="ECO:0007669"/>
    <property type="project" value="UniProtKB-KW"/>
</dbReference>
<dbReference type="Pfam" id="PF00391">
    <property type="entry name" value="PEP-utilizers"/>
    <property type="match status" value="1"/>
</dbReference>
<dbReference type="PANTHER" id="PTHR43030">
    <property type="entry name" value="PHOSPHOENOLPYRUVATE SYNTHASE"/>
    <property type="match status" value="1"/>
</dbReference>
<dbReference type="EMBL" id="BARW01019504">
    <property type="protein sequence ID" value="GAI96058.1"/>
    <property type="molecule type" value="Genomic_DNA"/>
</dbReference>
<protein>
    <recommendedName>
        <fullName evidence="4">PEP-utilising enzyme mobile domain-containing protein</fullName>
    </recommendedName>
</protein>
<dbReference type="SUPFAM" id="SSF52009">
    <property type="entry name" value="Phosphohistidine domain"/>
    <property type="match status" value="1"/>
</dbReference>
<evidence type="ECO:0000256" key="3">
    <source>
        <dbReference type="ARBA" id="ARBA00022840"/>
    </source>
</evidence>
<dbReference type="GO" id="GO:0008986">
    <property type="term" value="F:pyruvate, water dikinase activity"/>
    <property type="evidence" value="ECO:0007669"/>
    <property type="project" value="InterPro"/>
</dbReference>
<dbReference type="InterPro" id="IPR008279">
    <property type="entry name" value="PEP-util_enz_mobile_dom"/>
</dbReference>
<dbReference type="PROSITE" id="PS00370">
    <property type="entry name" value="PEP_ENZYMES_PHOS_SITE"/>
    <property type="match status" value="1"/>
</dbReference>
<comment type="caution">
    <text evidence="5">The sequence shown here is derived from an EMBL/GenBank/DDBJ whole genome shotgun (WGS) entry which is preliminary data.</text>
</comment>
<comment type="similarity">
    <text evidence="1">Belongs to the PEP-utilizing enzyme family.</text>
</comment>
<proteinExistence type="inferred from homology"/>
<dbReference type="Gene3D" id="3.50.30.10">
    <property type="entry name" value="Phosphohistidine domain"/>
    <property type="match status" value="1"/>
</dbReference>
<evidence type="ECO:0000256" key="1">
    <source>
        <dbReference type="ARBA" id="ARBA00007837"/>
    </source>
</evidence>
<name>X1ST02_9ZZZZ</name>
<accession>X1ST02</accession>
<dbReference type="InterPro" id="IPR006319">
    <property type="entry name" value="PEP_synth"/>
</dbReference>
<sequence length="122" mass="13338">NINFLREKTEKEEKKEIFIRGNTANRGKAKGPVKVVKYSPDCSKIEKGDILVASMTTPEFVGAMRRAAAIITDEGGITCHAAIVSRELNIPCVIGTKIATKVLKDGDKVEVDANRGVVRKIR</sequence>
<reference evidence="5" key="1">
    <citation type="journal article" date="2014" name="Front. Microbiol.">
        <title>High frequency of phylogenetically diverse reductive dehalogenase-homologous genes in deep subseafloor sedimentary metagenomes.</title>
        <authorList>
            <person name="Kawai M."/>
            <person name="Futagami T."/>
            <person name="Toyoda A."/>
            <person name="Takaki Y."/>
            <person name="Nishi S."/>
            <person name="Hori S."/>
            <person name="Arai W."/>
            <person name="Tsubouchi T."/>
            <person name="Morono Y."/>
            <person name="Uchiyama I."/>
            <person name="Ito T."/>
            <person name="Fujiyama A."/>
            <person name="Inagaki F."/>
            <person name="Takami H."/>
        </authorList>
    </citation>
    <scope>NUCLEOTIDE SEQUENCE</scope>
    <source>
        <strain evidence="5">Expedition CK06-06</strain>
    </source>
</reference>
<evidence type="ECO:0000313" key="5">
    <source>
        <dbReference type="EMBL" id="GAI96058.1"/>
    </source>
</evidence>
<feature type="domain" description="PEP-utilising enzyme mobile" evidence="4">
    <location>
        <begin position="45"/>
        <end position="116"/>
    </location>
</feature>
<dbReference type="AlphaFoldDB" id="X1ST02"/>
<keyword evidence="3" id="KW-0067">ATP-binding</keyword>
<gene>
    <name evidence="5" type="ORF">S12H4_33134</name>
</gene>
<dbReference type="InterPro" id="IPR036637">
    <property type="entry name" value="Phosphohistidine_dom_sf"/>
</dbReference>
<organism evidence="5">
    <name type="scientific">marine sediment metagenome</name>
    <dbReference type="NCBI Taxonomy" id="412755"/>
    <lineage>
        <taxon>unclassified sequences</taxon>
        <taxon>metagenomes</taxon>
        <taxon>ecological metagenomes</taxon>
    </lineage>
</organism>
<feature type="non-terminal residue" evidence="5">
    <location>
        <position position="1"/>
    </location>
</feature>
<evidence type="ECO:0000256" key="2">
    <source>
        <dbReference type="ARBA" id="ARBA00022741"/>
    </source>
</evidence>